<evidence type="ECO:0000256" key="1">
    <source>
        <dbReference type="SAM" id="Phobius"/>
    </source>
</evidence>
<feature type="transmembrane region" description="Helical" evidence="1">
    <location>
        <begin position="30"/>
        <end position="48"/>
    </location>
</feature>
<sequence length="55" mass="6128">MGIVWVVIVVLIIWALWAGAWTLIFAAGDHLAFTIFAGMVLVIAVGCYRQIRRPK</sequence>
<keyword evidence="1" id="KW-0472">Membrane</keyword>
<dbReference type="Proteomes" id="UP000182427">
    <property type="component" value="Chromosome I"/>
</dbReference>
<evidence type="ECO:0000313" key="3">
    <source>
        <dbReference type="Proteomes" id="UP000182427"/>
    </source>
</evidence>
<reference evidence="2 3" key="1">
    <citation type="submission" date="2016-10" db="EMBL/GenBank/DDBJ databases">
        <authorList>
            <person name="de Groot N.N."/>
        </authorList>
    </citation>
    <scope>NUCLEOTIDE SEQUENCE [LARGE SCALE GENOMIC DNA]</scope>
    <source>
        <strain evidence="2 3">GAS232</strain>
    </source>
</reference>
<dbReference type="AlphaFoldDB" id="A0A1G7QQU7"/>
<keyword evidence="1" id="KW-0812">Transmembrane</keyword>
<accession>A0A1G7QQU7</accession>
<proteinExistence type="predicted"/>
<keyword evidence="1" id="KW-1133">Transmembrane helix</keyword>
<feature type="transmembrane region" description="Helical" evidence="1">
    <location>
        <begin position="5"/>
        <end position="24"/>
    </location>
</feature>
<name>A0A1G7QQU7_9BACT</name>
<gene>
    <name evidence="2" type="ORF">SAMN05444167_3962</name>
</gene>
<evidence type="ECO:0000313" key="2">
    <source>
        <dbReference type="EMBL" id="SDG00853.1"/>
    </source>
</evidence>
<dbReference type="EMBL" id="LT629690">
    <property type="protein sequence ID" value="SDG00853.1"/>
    <property type="molecule type" value="Genomic_DNA"/>
</dbReference>
<keyword evidence="3" id="KW-1185">Reference proteome</keyword>
<protein>
    <submittedName>
        <fullName evidence="2">Uncharacterized protein</fullName>
    </submittedName>
</protein>
<organism evidence="2 3">
    <name type="scientific">Terriglobus roseus</name>
    <dbReference type="NCBI Taxonomy" id="392734"/>
    <lineage>
        <taxon>Bacteria</taxon>
        <taxon>Pseudomonadati</taxon>
        <taxon>Acidobacteriota</taxon>
        <taxon>Terriglobia</taxon>
        <taxon>Terriglobales</taxon>
        <taxon>Acidobacteriaceae</taxon>
        <taxon>Terriglobus</taxon>
    </lineage>
</organism>
<dbReference type="RefSeq" id="WP_156785222.1">
    <property type="nucleotide sequence ID" value="NZ_LT629690.1"/>
</dbReference>